<evidence type="ECO:0000256" key="3">
    <source>
        <dbReference type="ARBA" id="ARBA00022475"/>
    </source>
</evidence>
<evidence type="ECO:0000256" key="7">
    <source>
        <dbReference type="ARBA" id="ARBA00023136"/>
    </source>
</evidence>
<name>A0ABS4GXL8_9BACL</name>
<keyword evidence="7 9" id="KW-0472">Membrane</keyword>
<evidence type="ECO:0000256" key="6">
    <source>
        <dbReference type="ARBA" id="ARBA00022989"/>
    </source>
</evidence>
<feature type="domain" description="Tripartite ATP-independent periplasmic transporters DctQ component" evidence="10">
    <location>
        <begin position="35"/>
        <end position="166"/>
    </location>
</feature>
<evidence type="ECO:0000313" key="11">
    <source>
        <dbReference type="EMBL" id="MBP1935004.1"/>
    </source>
</evidence>
<dbReference type="PANTHER" id="PTHR35011">
    <property type="entry name" value="2,3-DIKETO-L-GULONATE TRAP TRANSPORTER SMALL PERMEASE PROTEIN YIAM"/>
    <property type="match status" value="1"/>
</dbReference>
<comment type="subcellular location">
    <subcellularLocation>
        <location evidence="1">Cell inner membrane</location>
        <topology evidence="1">Multi-pass membrane protein</topology>
    </subcellularLocation>
</comment>
<evidence type="ECO:0000259" key="10">
    <source>
        <dbReference type="Pfam" id="PF04290"/>
    </source>
</evidence>
<feature type="transmembrane region" description="Helical" evidence="9">
    <location>
        <begin position="27"/>
        <end position="47"/>
    </location>
</feature>
<gene>
    <name evidence="11" type="ORF">J2Z37_005024</name>
</gene>
<proteinExistence type="inferred from homology"/>
<evidence type="ECO:0000256" key="9">
    <source>
        <dbReference type="SAM" id="Phobius"/>
    </source>
</evidence>
<evidence type="ECO:0000256" key="5">
    <source>
        <dbReference type="ARBA" id="ARBA00022692"/>
    </source>
</evidence>
<dbReference type="RefSeq" id="WP_209812969.1">
    <property type="nucleotide sequence ID" value="NZ_JAGGKT010000035.1"/>
</dbReference>
<evidence type="ECO:0000256" key="2">
    <source>
        <dbReference type="ARBA" id="ARBA00022448"/>
    </source>
</evidence>
<dbReference type="InterPro" id="IPR055348">
    <property type="entry name" value="DctQ"/>
</dbReference>
<evidence type="ECO:0000313" key="12">
    <source>
        <dbReference type="Proteomes" id="UP001519343"/>
    </source>
</evidence>
<protein>
    <submittedName>
        <fullName evidence="11">TRAP-type C4-dicarboxylate transport system permease small subunit</fullName>
    </submittedName>
</protein>
<organism evidence="11 12">
    <name type="scientific">Ammoniphilus resinae</name>
    <dbReference type="NCBI Taxonomy" id="861532"/>
    <lineage>
        <taxon>Bacteria</taxon>
        <taxon>Bacillati</taxon>
        <taxon>Bacillota</taxon>
        <taxon>Bacilli</taxon>
        <taxon>Bacillales</taxon>
        <taxon>Paenibacillaceae</taxon>
        <taxon>Aneurinibacillus group</taxon>
        <taxon>Ammoniphilus</taxon>
    </lineage>
</organism>
<keyword evidence="4" id="KW-0997">Cell inner membrane</keyword>
<keyword evidence="3" id="KW-1003">Cell membrane</keyword>
<keyword evidence="5 9" id="KW-0812">Transmembrane</keyword>
<keyword evidence="12" id="KW-1185">Reference proteome</keyword>
<dbReference type="InterPro" id="IPR007387">
    <property type="entry name" value="TRAP_DctQ"/>
</dbReference>
<feature type="transmembrane region" description="Helical" evidence="9">
    <location>
        <begin position="102"/>
        <end position="121"/>
    </location>
</feature>
<feature type="transmembrane region" description="Helical" evidence="9">
    <location>
        <begin position="141"/>
        <end position="162"/>
    </location>
</feature>
<dbReference type="PANTHER" id="PTHR35011:SF2">
    <property type="entry name" value="2,3-DIKETO-L-GULONATE TRAP TRANSPORTER SMALL PERMEASE PROTEIN YIAM"/>
    <property type="match status" value="1"/>
</dbReference>
<feature type="transmembrane region" description="Helical" evidence="9">
    <location>
        <begin position="59"/>
        <end position="76"/>
    </location>
</feature>
<dbReference type="EMBL" id="JAGGKT010000035">
    <property type="protein sequence ID" value="MBP1935004.1"/>
    <property type="molecule type" value="Genomic_DNA"/>
</dbReference>
<dbReference type="Pfam" id="PF04290">
    <property type="entry name" value="DctQ"/>
    <property type="match status" value="1"/>
</dbReference>
<keyword evidence="6 9" id="KW-1133">Transmembrane helix</keyword>
<evidence type="ECO:0000256" key="8">
    <source>
        <dbReference type="ARBA" id="ARBA00038436"/>
    </source>
</evidence>
<comment type="similarity">
    <text evidence="8">Belongs to the TRAP transporter small permease family.</text>
</comment>
<sequence length="184" mass="21239">MVHNEQQQGSGRGGAYSQFLERMENGFLGLILIVMMVLILAQVYFRFFTESSLTWSEELSRFLMIWMTFLGSAVALRRNEHIQIDNLLKTNKLSNGARKGILILRGVLMIAFLVSMFYGTLTLMQITGFQKSPSMQISMTYVYAVIPISSLLMVIYAIRELVKSIRSRHRRFPIDDRVQEEMIQ</sequence>
<keyword evidence="2" id="KW-0813">Transport</keyword>
<accession>A0ABS4GXL8</accession>
<dbReference type="Proteomes" id="UP001519343">
    <property type="component" value="Unassembled WGS sequence"/>
</dbReference>
<reference evidence="11 12" key="1">
    <citation type="submission" date="2021-03" db="EMBL/GenBank/DDBJ databases">
        <title>Genomic Encyclopedia of Type Strains, Phase IV (KMG-IV): sequencing the most valuable type-strain genomes for metagenomic binning, comparative biology and taxonomic classification.</title>
        <authorList>
            <person name="Goeker M."/>
        </authorList>
    </citation>
    <scope>NUCLEOTIDE SEQUENCE [LARGE SCALE GENOMIC DNA]</scope>
    <source>
        <strain evidence="11 12">DSM 24738</strain>
    </source>
</reference>
<evidence type="ECO:0000256" key="1">
    <source>
        <dbReference type="ARBA" id="ARBA00004429"/>
    </source>
</evidence>
<comment type="caution">
    <text evidence="11">The sequence shown here is derived from an EMBL/GenBank/DDBJ whole genome shotgun (WGS) entry which is preliminary data.</text>
</comment>
<evidence type="ECO:0000256" key="4">
    <source>
        <dbReference type="ARBA" id="ARBA00022519"/>
    </source>
</evidence>